<protein>
    <recommendedName>
        <fullName evidence="1">Stress-response A/B barrel domain-containing protein</fullName>
    </recommendedName>
</protein>
<evidence type="ECO:0000313" key="3">
    <source>
        <dbReference type="Proteomes" id="UP000051269"/>
    </source>
</evidence>
<feature type="domain" description="Stress-response A/B barrel" evidence="1">
    <location>
        <begin position="2"/>
        <end position="96"/>
    </location>
</feature>
<evidence type="ECO:0000259" key="1">
    <source>
        <dbReference type="PROSITE" id="PS51502"/>
    </source>
</evidence>
<dbReference type="PROSITE" id="PS51502">
    <property type="entry name" value="S_R_A_B_BARREL"/>
    <property type="match status" value="1"/>
</dbReference>
<dbReference type="SUPFAM" id="SSF54909">
    <property type="entry name" value="Dimeric alpha+beta barrel"/>
    <property type="match status" value="1"/>
</dbReference>
<dbReference type="AlphaFoldDB" id="A0A0R2RLW2"/>
<dbReference type="InterPro" id="IPR013097">
    <property type="entry name" value="Dabb"/>
</dbReference>
<proteinExistence type="predicted"/>
<gene>
    <name evidence="2" type="ORF">ABR82_06030</name>
</gene>
<dbReference type="Gene3D" id="3.30.70.100">
    <property type="match status" value="1"/>
</dbReference>
<reference evidence="2 3" key="1">
    <citation type="submission" date="2015-10" db="EMBL/GenBank/DDBJ databases">
        <title>Metagenome-Assembled Genomes uncover a global brackish microbiome.</title>
        <authorList>
            <person name="Hugerth L.W."/>
            <person name="Larsson J."/>
            <person name="Alneberg J."/>
            <person name="Lindh M.V."/>
            <person name="Legrand C."/>
            <person name="Pinhassi J."/>
            <person name="Andersson A.F."/>
        </authorList>
    </citation>
    <scope>NUCLEOTIDE SEQUENCE [LARGE SCALE GENOMIC DNA]</scope>
    <source>
        <strain evidence="2">BACL18 MAG-120507-bin52</strain>
    </source>
</reference>
<comment type="caution">
    <text evidence="2">The sequence shown here is derived from an EMBL/GenBank/DDBJ whole genome shotgun (WGS) entry which is preliminary data.</text>
</comment>
<evidence type="ECO:0000313" key="2">
    <source>
        <dbReference type="EMBL" id="KRO62146.1"/>
    </source>
</evidence>
<accession>A0A0R2RLW2</accession>
<dbReference type="Pfam" id="PF07876">
    <property type="entry name" value="Dabb"/>
    <property type="match status" value="1"/>
</dbReference>
<dbReference type="Proteomes" id="UP000051269">
    <property type="component" value="Unassembled WGS sequence"/>
</dbReference>
<organism evidence="2 3">
    <name type="scientific">Verrucomicrobia subdivision 6 bacterium BACL9 MAG-120507-bin52</name>
    <dbReference type="NCBI Taxonomy" id="1655590"/>
    <lineage>
        <taxon>Bacteria</taxon>
        <taxon>Pseudomonadati</taxon>
        <taxon>Verrucomicrobiota</taxon>
        <taxon>Verrucomicrobiia</taxon>
        <taxon>Verrucomicrobiales</taxon>
        <taxon>Verrucomicrobia subdivision 6</taxon>
    </lineage>
</organism>
<dbReference type="InterPro" id="IPR011008">
    <property type="entry name" value="Dimeric_a/b-barrel"/>
</dbReference>
<dbReference type="EMBL" id="LIBO01000124">
    <property type="protein sequence ID" value="KRO62146.1"/>
    <property type="molecule type" value="Genomic_DNA"/>
</dbReference>
<name>A0A0R2RLW2_9BACT</name>
<sequence>MIHHLKLIHLKPGLPAQTVEEVMVESRIRILKIQDVLSLACGKKIPGKEETPHDLFLALEFENSLKRTAAFDHPLYQQFEAQVLKPNAQKIEVLEFEMDPGKDVRFS</sequence>